<dbReference type="RefSeq" id="WP_058945186.1">
    <property type="nucleotide sequence ID" value="NZ_LNSV01000133.1"/>
</dbReference>
<evidence type="ECO:0008006" key="3">
    <source>
        <dbReference type="Google" id="ProtNLM"/>
    </source>
</evidence>
<dbReference type="STRING" id="936756.ATE80_28705"/>
<accession>A0A100Y0T4</accession>
<dbReference type="Proteomes" id="UP000054011">
    <property type="component" value="Unassembled WGS sequence"/>
</dbReference>
<protein>
    <recommendedName>
        <fullName evidence="3">Protein kilB</fullName>
    </recommendedName>
</protein>
<keyword evidence="2" id="KW-1185">Reference proteome</keyword>
<sequence>MEKLIELSGSLASGAIIAVLASWLTSRSRNRQDQQAEIGALRVHADAIVAAVMEVQGAAAANRVLWEGPAERGRTFLLTVLAFVGGAARARISGGTDHQSALVGFGQAAELLSRERRVTKQTAAAVREPLARVAAAAGPLMRSSDSDVVTATEQLLQATAEVENTARLEEALAAFGRAVNTAIAPRLSWWARRRARRRESR</sequence>
<gene>
    <name evidence="1" type="ORF">ATE80_28705</name>
</gene>
<name>A0A100Y0T4_9ACTN</name>
<dbReference type="OrthoDB" id="4216747at2"/>
<evidence type="ECO:0000313" key="2">
    <source>
        <dbReference type="Proteomes" id="UP000054011"/>
    </source>
</evidence>
<dbReference type="AlphaFoldDB" id="A0A100Y0T4"/>
<proteinExistence type="predicted"/>
<organism evidence="1 2">
    <name type="scientific">Streptomyces kanasensis</name>
    <dbReference type="NCBI Taxonomy" id="936756"/>
    <lineage>
        <taxon>Bacteria</taxon>
        <taxon>Bacillati</taxon>
        <taxon>Actinomycetota</taxon>
        <taxon>Actinomycetes</taxon>
        <taxon>Kitasatosporales</taxon>
        <taxon>Streptomycetaceae</taxon>
        <taxon>Streptomyces</taxon>
    </lineage>
</organism>
<evidence type="ECO:0000313" key="1">
    <source>
        <dbReference type="EMBL" id="KUH35520.1"/>
    </source>
</evidence>
<dbReference type="EMBL" id="LNSV01000133">
    <property type="protein sequence ID" value="KUH35520.1"/>
    <property type="molecule type" value="Genomic_DNA"/>
</dbReference>
<comment type="caution">
    <text evidence="1">The sequence shown here is derived from an EMBL/GenBank/DDBJ whole genome shotgun (WGS) entry which is preliminary data.</text>
</comment>
<reference evidence="1 2" key="1">
    <citation type="submission" date="2015-11" db="EMBL/GenBank/DDBJ databases">
        <title>Genome-wide analysis reveals the secondary metabolome in Streptomyces kanasensis ZX01.</title>
        <authorList>
            <person name="Zhang G."/>
            <person name="Han L."/>
            <person name="Feng J."/>
            <person name="Zhang X."/>
        </authorList>
    </citation>
    <scope>NUCLEOTIDE SEQUENCE [LARGE SCALE GENOMIC DNA]</scope>
    <source>
        <strain evidence="1 2">ZX01</strain>
    </source>
</reference>